<sequence>MNCPPILQQYFDAGYGREWPQSACSPEFLARRLQRPEGGKRLAVVLDTDTFNEVDDQYALAYLLKNPQRFDLKAILAAPFQNIKAETPDLGMERSYREILRVLKLVGQEEKAGLVYRGAKRFLKGETEPEETPAARRLVELALAQPNDEPLYVVAIAAATNVASAVLLEPAICQKIVVVWLGGHSRDWPNCKEFNLLQDVAAARVLLGTGLPVVQCPCNGVTNALAVTGPELEHWLRGKNPLCDYLCDVTEEEASIYRQKGCWSRIIWDVAPVAWLMEGDFVQSRLVTGVQPSYSGYYEVGSLRHLMGYIYSIDRDGVFTELFRVLSE</sequence>
<dbReference type="GO" id="GO:0008477">
    <property type="term" value="F:purine nucleosidase activity"/>
    <property type="evidence" value="ECO:0007669"/>
    <property type="project" value="TreeGrafter"/>
</dbReference>
<dbReference type="GO" id="GO:0006152">
    <property type="term" value="P:purine nucleoside catabolic process"/>
    <property type="evidence" value="ECO:0007669"/>
    <property type="project" value="TreeGrafter"/>
</dbReference>
<dbReference type="PANTHER" id="PTHR12304">
    <property type="entry name" value="INOSINE-URIDINE PREFERRING NUCLEOSIDE HYDROLASE"/>
    <property type="match status" value="1"/>
</dbReference>
<keyword evidence="2" id="KW-0326">Glycosidase</keyword>
<evidence type="ECO:0000256" key="1">
    <source>
        <dbReference type="ARBA" id="ARBA00022801"/>
    </source>
</evidence>
<keyword evidence="1 4" id="KW-0378">Hydrolase</keyword>
<evidence type="ECO:0000313" key="7">
    <source>
        <dbReference type="Proteomes" id="UP000474718"/>
    </source>
</evidence>
<name>A0AAQ1MDL1_9FIRM</name>
<dbReference type="EMBL" id="WWVX01000002">
    <property type="protein sequence ID" value="MZL69214.1"/>
    <property type="molecule type" value="Genomic_DNA"/>
</dbReference>
<evidence type="ECO:0000313" key="6">
    <source>
        <dbReference type="Proteomes" id="UP000184089"/>
    </source>
</evidence>
<comment type="caution">
    <text evidence="5">The sequence shown here is derived from an EMBL/GenBank/DDBJ whole genome shotgun (WGS) entry which is preliminary data.</text>
</comment>
<dbReference type="Proteomes" id="UP000184089">
    <property type="component" value="Unassembled WGS sequence"/>
</dbReference>
<dbReference type="InterPro" id="IPR036452">
    <property type="entry name" value="Ribo_hydro-like"/>
</dbReference>
<dbReference type="GO" id="GO:0005829">
    <property type="term" value="C:cytosol"/>
    <property type="evidence" value="ECO:0007669"/>
    <property type="project" value="TreeGrafter"/>
</dbReference>
<keyword evidence="7" id="KW-1185">Reference proteome</keyword>
<dbReference type="AlphaFoldDB" id="A0AAQ1MDL1"/>
<dbReference type="EMBL" id="FQVY01000002">
    <property type="protein sequence ID" value="SHG15103.1"/>
    <property type="molecule type" value="Genomic_DNA"/>
</dbReference>
<organism evidence="5 6">
    <name type="scientific">Bittarella massiliensis</name>
    <name type="common">ex Durand et al. 2017</name>
    <dbReference type="NCBI Taxonomy" id="1720313"/>
    <lineage>
        <taxon>Bacteria</taxon>
        <taxon>Bacillati</taxon>
        <taxon>Bacillota</taxon>
        <taxon>Clostridia</taxon>
        <taxon>Eubacteriales</taxon>
        <taxon>Oscillospiraceae</taxon>
        <taxon>Bittarella (ex Durand et al. 2017)</taxon>
    </lineage>
</organism>
<gene>
    <name evidence="4" type="ORF">GT747_05450</name>
    <name evidence="5" type="ORF">SAMN05444424_1661</name>
</gene>
<protein>
    <submittedName>
        <fullName evidence="5">Inosine-uridine nucleoside N-ribohydrolase</fullName>
    </submittedName>
    <submittedName>
        <fullName evidence="4">Nucleoside hydrolase</fullName>
    </submittedName>
</protein>
<dbReference type="InterPro" id="IPR023186">
    <property type="entry name" value="IUNH"/>
</dbReference>
<evidence type="ECO:0000256" key="2">
    <source>
        <dbReference type="ARBA" id="ARBA00023295"/>
    </source>
</evidence>
<evidence type="ECO:0000313" key="4">
    <source>
        <dbReference type="EMBL" id="MZL69214.1"/>
    </source>
</evidence>
<reference evidence="5" key="2">
    <citation type="submission" date="2016-11" db="EMBL/GenBank/DDBJ databases">
        <authorList>
            <person name="Varghese N."/>
            <person name="Submissions S."/>
        </authorList>
    </citation>
    <scope>NUCLEOTIDE SEQUENCE</scope>
    <source>
        <strain evidence="5">DSM 4029</strain>
    </source>
</reference>
<dbReference type="PANTHER" id="PTHR12304:SF4">
    <property type="entry name" value="URIDINE NUCLEOSIDASE"/>
    <property type="match status" value="1"/>
</dbReference>
<feature type="domain" description="Inosine/uridine-preferring nucleoside hydrolase" evidence="3">
    <location>
        <begin position="44"/>
        <end position="285"/>
    </location>
</feature>
<dbReference type="Gene3D" id="3.90.245.10">
    <property type="entry name" value="Ribonucleoside hydrolase-like"/>
    <property type="match status" value="1"/>
</dbReference>
<dbReference type="Pfam" id="PF01156">
    <property type="entry name" value="IU_nuc_hydro"/>
    <property type="match status" value="1"/>
</dbReference>
<reference evidence="4 7" key="3">
    <citation type="journal article" date="2019" name="Nat. Med.">
        <title>A library of human gut bacterial isolates paired with longitudinal multiomics data enables mechanistic microbiome research.</title>
        <authorList>
            <person name="Poyet M."/>
            <person name="Groussin M."/>
            <person name="Gibbons S.M."/>
            <person name="Avila-Pacheco J."/>
            <person name="Jiang X."/>
            <person name="Kearney S.M."/>
            <person name="Perrotta A.R."/>
            <person name="Berdy B."/>
            <person name="Zhao S."/>
            <person name="Lieberman T.D."/>
            <person name="Swanson P.K."/>
            <person name="Smith M."/>
            <person name="Roesemann S."/>
            <person name="Alexander J.E."/>
            <person name="Rich S.A."/>
            <person name="Livny J."/>
            <person name="Vlamakis H."/>
            <person name="Clish C."/>
            <person name="Bullock K."/>
            <person name="Deik A."/>
            <person name="Scott J."/>
            <person name="Pierce K.A."/>
            <person name="Xavier R.J."/>
            <person name="Alm E.J."/>
        </authorList>
    </citation>
    <scope>NUCLEOTIDE SEQUENCE [LARGE SCALE GENOMIC DNA]</scope>
    <source>
        <strain evidence="4 7">BIOML-A2</strain>
    </source>
</reference>
<dbReference type="InterPro" id="IPR001910">
    <property type="entry name" value="Inosine/uridine_hydrolase_dom"/>
</dbReference>
<dbReference type="RefSeq" id="WP_021660363.1">
    <property type="nucleotide sequence ID" value="NZ_FQVY01000002.1"/>
</dbReference>
<evidence type="ECO:0000259" key="3">
    <source>
        <dbReference type="Pfam" id="PF01156"/>
    </source>
</evidence>
<proteinExistence type="predicted"/>
<accession>A0AAQ1MDL1</accession>
<evidence type="ECO:0000313" key="5">
    <source>
        <dbReference type="EMBL" id="SHG15103.1"/>
    </source>
</evidence>
<dbReference type="Proteomes" id="UP000474718">
    <property type="component" value="Unassembled WGS sequence"/>
</dbReference>
<reference evidence="6" key="1">
    <citation type="submission" date="2016-11" db="EMBL/GenBank/DDBJ databases">
        <authorList>
            <person name="Jaros S."/>
            <person name="Januszkiewicz K."/>
            <person name="Wedrychowicz H."/>
        </authorList>
    </citation>
    <scope>NUCLEOTIDE SEQUENCE [LARGE SCALE GENOMIC DNA]</scope>
    <source>
        <strain evidence="6">DSM 4029</strain>
    </source>
</reference>
<dbReference type="SUPFAM" id="SSF53590">
    <property type="entry name" value="Nucleoside hydrolase"/>
    <property type="match status" value="1"/>
</dbReference>